<evidence type="ECO:0000313" key="3">
    <source>
        <dbReference type="Proteomes" id="UP000275777"/>
    </source>
</evidence>
<sequence>METIQHELEARGGWQFDALISSTLSHLGLNADARIDALSGGWKKRVALARALASKPTCCCWTSRPTTSTSPPSNGWKA</sequence>
<dbReference type="Gene3D" id="3.40.50.300">
    <property type="entry name" value="P-loop containing nucleotide triphosphate hydrolases"/>
    <property type="match status" value="1"/>
</dbReference>
<dbReference type="Pfam" id="PF00005">
    <property type="entry name" value="ABC_tran"/>
    <property type="match status" value="1"/>
</dbReference>
<dbReference type="SUPFAM" id="SSF52540">
    <property type="entry name" value="P-loop containing nucleoside triphosphate hydrolases"/>
    <property type="match status" value="1"/>
</dbReference>
<dbReference type="GO" id="GO:0005524">
    <property type="term" value="F:ATP binding"/>
    <property type="evidence" value="ECO:0007669"/>
    <property type="project" value="InterPro"/>
</dbReference>
<accession>A0A3S5DLK9</accession>
<evidence type="ECO:0000259" key="1">
    <source>
        <dbReference type="Pfam" id="PF00005"/>
    </source>
</evidence>
<proteinExistence type="predicted"/>
<dbReference type="InterPro" id="IPR027417">
    <property type="entry name" value="P-loop_NTPase"/>
</dbReference>
<evidence type="ECO:0000313" key="2">
    <source>
        <dbReference type="EMBL" id="VEB43208.1"/>
    </source>
</evidence>
<dbReference type="EMBL" id="LR134182">
    <property type="protein sequence ID" value="VEB43208.1"/>
    <property type="molecule type" value="Genomic_DNA"/>
</dbReference>
<dbReference type="AlphaFoldDB" id="A0A3S5DLK9"/>
<organism evidence="2 3">
    <name type="scientific">Chromobacterium violaceum</name>
    <dbReference type="NCBI Taxonomy" id="536"/>
    <lineage>
        <taxon>Bacteria</taxon>
        <taxon>Pseudomonadati</taxon>
        <taxon>Pseudomonadota</taxon>
        <taxon>Betaproteobacteria</taxon>
        <taxon>Neisseriales</taxon>
        <taxon>Chromobacteriaceae</taxon>
        <taxon>Chromobacterium</taxon>
    </lineage>
</organism>
<name>A0A3S5DLK9_CHRVL</name>
<reference evidence="2 3" key="1">
    <citation type="submission" date="2018-12" db="EMBL/GenBank/DDBJ databases">
        <authorList>
            <consortium name="Pathogen Informatics"/>
        </authorList>
    </citation>
    <scope>NUCLEOTIDE SEQUENCE [LARGE SCALE GENOMIC DNA]</scope>
    <source>
        <strain evidence="2 3">NCTC9695</strain>
    </source>
</reference>
<dbReference type="GO" id="GO:0016887">
    <property type="term" value="F:ATP hydrolysis activity"/>
    <property type="evidence" value="ECO:0007669"/>
    <property type="project" value="InterPro"/>
</dbReference>
<protein>
    <submittedName>
        <fullName evidence="2">ABC transporter ATPase component</fullName>
    </submittedName>
</protein>
<dbReference type="InterPro" id="IPR003439">
    <property type="entry name" value="ABC_transporter-like_ATP-bd"/>
</dbReference>
<feature type="domain" description="ABC transporter" evidence="1">
    <location>
        <begin position="15"/>
        <end position="58"/>
    </location>
</feature>
<dbReference type="Proteomes" id="UP000275777">
    <property type="component" value="Chromosome"/>
</dbReference>
<gene>
    <name evidence="2" type="ORF">NCTC9695_03662</name>
</gene>